<protein>
    <recommendedName>
        <fullName evidence="3">Mobile element protein</fullName>
    </recommendedName>
</protein>
<evidence type="ECO:0008006" key="3">
    <source>
        <dbReference type="Google" id="ProtNLM"/>
    </source>
</evidence>
<name>A0ABY3Z5A8_STRRM</name>
<keyword evidence="2" id="KW-1185">Reference proteome</keyword>
<accession>A0ABY3Z5A8</accession>
<reference evidence="1 2" key="1">
    <citation type="submission" date="2022-03" db="EMBL/GenBank/DDBJ databases">
        <title>Complete genome of Streptomyces rimosus ssp. rimosus R7 (=ATCC 10970).</title>
        <authorList>
            <person name="Beganovic S."/>
            <person name="Ruckert C."/>
            <person name="Busche T."/>
            <person name="Kalinowski J."/>
            <person name="Wittmann C."/>
        </authorList>
    </citation>
    <scope>NUCLEOTIDE SEQUENCE [LARGE SCALE GENOMIC DNA]</scope>
    <source>
        <strain evidence="1 2">R7</strain>
    </source>
</reference>
<dbReference type="Proteomes" id="UP000829494">
    <property type="component" value="Chromosome"/>
</dbReference>
<sequence length="188" mass="20281">MPAVATDEFLADPAELSTWTGRPETDPKLLAALRAASRRFRGAVGHRITLVLDDMVTLDGGGRTSLLLPVWPTIAVTQVRVDGTALVAAADFDWSEAGLLRRLGCGQRWPDRLHSVEVTYSHGWAEVPEDIQEAVIDQARTMLALRPAVQAMQTGGQTITYGAQAAVGVTDQWARAVARHKVRTSGDA</sequence>
<dbReference type="EMBL" id="CP094298">
    <property type="protein sequence ID" value="UNZ05149.1"/>
    <property type="molecule type" value="Genomic_DNA"/>
</dbReference>
<evidence type="ECO:0000313" key="1">
    <source>
        <dbReference type="EMBL" id="UNZ05149.1"/>
    </source>
</evidence>
<organism evidence="1 2">
    <name type="scientific">Streptomyces rimosus subsp. rimosus</name>
    <dbReference type="NCBI Taxonomy" id="132474"/>
    <lineage>
        <taxon>Bacteria</taxon>
        <taxon>Bacillati</taxon>
        <taxon>Actinomycetota</taxon>
        <taxon>Actinomycetes</taxon>
        <taxon>Kitasatosporales</taxon>
        <taxon>Streptomycetaceae</taxon>
        <taxon>Streptomyces</taxon>
    </lineage>
</organism>
<gene>
    <name evidence="1" type="ORF">SRIMR7_23615</name>
</gene>
<proteinExistence type="predicted"/>
<evidence type="ECO:0000313" key="2">
    <source>
        <dbReference type="Proteomes" id="UP000829494"/>
    </source>
</evidence>